<dbReference type="EMBL" id="BLLF01000396">
    <property type="protein sequence ID" value="GFH11358.1"/>
    <property type="molecule type" value="Genomic_DNA"/>
</dbReference>
<proteinExistence type="predicted"/>
<sequence>MGGNLLLHRVRVVLKPHQLRLRAGRITRGMLCNTVAKPFAAAGSRPPVRLSRLQVRAAEPEFAAEPVDDRSYGRRDREDRLPEFKQFLPLPKPAHLIFVKPTVAVVAGMASRSSVGLRMTAGDQQLERYVIEPALPAKGKEYPGLGYKQVRDKPPMAQQQQP</sequence>
<reference evidence="2 3" key="1">
    <citation type="submission" date="2020-02" db="EMBL/GenBank/DDBJ databases">
        <title>Draft genome sequence of Haematococcus lacustris strain NIES-144.</title>
        <authorList>
            <person name="Morimoto D."/>
            <person name="Nakagawa S."/>
            <person name="Yoshida T."/>
            <person name="Sawayama S."/>
        </authorList>
    </citation>
    <scope>NUCLEOTIDE SEQUENCE [LARGE SCALE GENOMIC DNA]</scope>
    <source>
        <strain evidence="2 3">NIES-144</strain>
    </source>
</reference>
<evidence type="ECO:0000313" key="3">
    <source>
        <dbReference type="Proteomes" id="UP000485058"/>
    </source>
</evidence>
<organism evidence="2 3">
    <name type="scientific">Haematococcus lacustris</name>
    <name type="common">Green alga</name>
    <name type="synonym">Haematococcus pluvialis</name>
    <dbReference type="NCBI Taxonomy" id="44745"/>
    <lineage>
        <taxon>Eukaryota</taxon>
        <taxon>Viridiplantae</taxon>
        <taxon>Chlorophyta</taxon>
        <taxon>core chlorophytes</taxon>
        <taxon>Chlorophyceae</taxon>
        <taxon>CS clade</taxon>
        <taxon>Chlamydomonadales</taxon>
        <taxon>Haematococcaceae</taxon>
        <taxon>Haematococcus</taxon>
    </lineage>
</organism>
<name>A0A699YUI3_HAELA</name>
<protein>
    <submittedName>
        <fullName evidence="2">Uncharacterized protein</fullName>
    </submittedName>
</protein>
<comment type="caution">
    <text evidence="2">The sequence shown here is derived from an EMBL/GenBank/DDBJ whole genome shotgun (WGS) entry which is preliminary data.</text>
</comment>
<accession>A0A699YUI3</accession>
<dbReference type="Proteomes" id="UP000485058">
    <property type="component" value="Unassembled WGS sequence"/>
</dbReference>
<feature type="region of interest" description="Disordered" evidence="1">
    <location>
        <begin position="142"/>
        <end position="162"/>
    </location>
</feature>
<evidence type="ECO:0000256" key="1">
    <source>
        <dbReference type="SAM" id="MobiDB-lite"/>
    </source>
</evidence>
<gene>
    <name evidence="2" type="ORF">HaLaN_06843</name>
</gene>
<keyword evidence="3" id="KW-1185">Reference proteome</keyword>
<evidence type="ECO:0000313" key="2">
    <source>
        <dbReference type="EMBL" id="GFH11358.1"/>
    </source>
</evidence>
<dbReference type="AlphaFoldDB" id="A0A699YUI3"/>